<evidence type="ECO:0000256" key="3">
    <source>
        <dbReference type="ARBA" id="ARBA00023002"/>
    </source>
</evidence>
<keyword evidence="5" id="KW-0223">Dioxygenase</keyword>
<dbReference type="EC" id="1.13.11.-" evidence="5"/>
<comment type="caution">
    <text evidence="6">The sequence shown here is derived from an EMBL/GenBank/DDBJ whole genome shotgun (WGS) entry which is preliminary data.</text>
</comment>
<proteinExistence type="inferred from homology"/>
<dbReference type="Pfam" id="PF03055">
    <property type="entry name" value="RPE65"/>
    <property type="match status" value="1"/>
</dbReference>
<accession>A0ABQ0H6B4</accession>
<dbReference type="PANTHER" id="PTHR10543:SF24">
    <property type="entry name" value="CAROTENOID ISOMEROOXYGENASE"/>
    <property type="match status" value="1"/>
</dbReference>
<comment type="similarity">
    <text evidence="1 5">Belongs to the carotenoid oxygenase family.</text>
</comment>
<keyword evidence="7" id="KW-1185">Reference proteome</keyword>
<dbReference type="InterPro" id="IPR004294">
    <property type="entry name" value="Carotenoid_Oase"/>
</dbReference>
<gene>
    <name evidence="6" type="ORF">PPNSA23_44080</name>
</gene>
<organism evidence="6 7">
    <name type="scientific">Phyllobacterium phragmitis</name>
    <dbReference type="NCBI Taxonomy" id="2670329"/>
    <lineage>
        <taxon>Bacteria</taxon>
        <taxon>Pseudomonadati</taxon>
        <taxon>Pseudomonadota</taxon>
        <taxon>Alphaproteobacteria</taxon>
        <taxon>Hyphomicrobiales</taxon>
        <taxon>Phyllobacteriaceae</taxon>
        <taxon>Phyllobacterium</taxon>
    </lineage>
</organism>
<evidence type="ECO:0000256" key="1">
    <source>
        <dbReference type="ARBA" id="ARBA00006787"/>
    </source>
</evidence>
<evidence type="ECO:0000256" key="2">
    <source>
        <dbReference type="ARBA" id="ARBA00022723"/>
    </source>
</evidence>
<dbReference type="EMBL" id="BAAFZP010000002">
    <property type="protein sequence ID" value="GAB1584465.1"/>
    <property type="molecule type" value="Genomic_DNA"/>
</dbReference>
<dbReference type="Proteomes" id="UP001628091">
    <property type="component" value="Unassembled WGS sequence"/>
</dbReference>
<evidence type="ECO:0000313" key="6">
    <source>
        <dbReference type="EMBL" id="GAB1584465.1"/>
    </source>
</evidence>
<dbReference type="RefSeq" id="WP_407866858.1">
    <property type="nucleotide sequence ID" value="NZ_BAAFZP010000002.1"/>
</dbReference>
<evidence type="ECO:0000313" key="7">
    <source>
        <dbReference type="Proteomes" id="UP001628091"/>
    </source>
</evidence>
<evidence type="ECO:0000256" key="5">
    <source>
        <dbReference type="RuleBase" id="RU364048"/>
    </source>
</evidence>
<reference evidence="6 7" key="1">
    <citation type="submission" date="2024-10" db="EMBL/GenBank/DDBJ databases">
        <title>Isolation, draft genome sequencing and identification of Phyllobacterium sp. NSA23, isolated from leaf soil.</title>
        <authorList>
            <person name="Akita H."/>
        </authorList>
    </citation>
    <scope>NUCLEOTIDE SEQUENCE [LARGE SCALE GENOMIC DNA]</scope>
    <source>
        <strain evidence="6 7">NSA23</strain>
    </source>
</reference>
<keyword evidence="2 5" id="KW-0479">Metal-binding</keyword>
<evidence type="ECO:0000256" key="4">
    <source>
        <dbReference type="ARBA" id="ARBA00023004"/>
    </source>
</evidence>
<name>A0ABQ0H6B4_9HYPH</name>
<sequence length="493" mass="54301">MTHSDSYALGFTTLDHEIENTPLTVTGALPDWLSGTLIRTGPARFEVGKQAYIHWFDGLAMLHAFPFDSGSVRYSNRFIRSRSWREAEEKGRIARGEFMTDPCRTIFGRVAALFAPKPTDNANVNIGVLGQRIVALTETPMPIRFDPHTLETQGHLALGEAVKGQLSTAHPHSDGTRSYSYVIEMGRRSVYRLFVDEGGQQRVLAELPADQPSYMHSFGMSQRYLILTEFPLRVNPLRLALSGRPFITNYRWQPERGTIFTVVDKTSGTVVARAEAAPCFAFHHVNAFEEKDAVHVDVLAYPDAGVIARLRLNRLRAGGPSSAVSTLTRFSIPLGGADSGSQAVEGEILCDTPFELPRIDYLRRAGRRHIHVWGVGQSDAATFLDMIVKIELAGATPLVRRWHKDDCYAGEPVFVARPDGNAEDDGILLSVVLDARAQTSFLLVLDAATLAERARAAVPHHIPFGFHGNHFPEPTLPGFGGGAAVKERPGRSR</sequence>
<comment type="cofactor">
    <cofactor evidence="5">
        <name>Fe(2+)</name>
        <dbReference type="ChEBI" id="CHEBI:29033"/>
    </cofactor>
    <text evidence="5">Binds 1 Fe(2+) ion per subunit.</text>
</comment>
<keyword evidence="3 5" id="KW-0560">Oxidoreductase</keyword>
<protein>
    <recommendedName>
        <fullName evidence="5">Dioxygenase</fullName>
        <ecNumber evidence="5">1.13.11.-</ecNumber>
    </recommendedName>
</protein>
<keyword evidence="4 5" id="KW-0408">Iron</keyword>
<dbReference type="PANTHER" id="PTHR10543">
    <property type="entry name" value="BETA-CAROTENE DIOXYGENASE"/>
    <property type="match status" value="1"/>
</dbReference>